<dbReference type="PANTHER" id="PTHR22946:SF9">
    <property type="entry name" value="POLYKETIDE TRANSFERASE AF380"/>
    <property type="match status" value="1"/>
</dbReference>
<dbReference type="AlphaFoldDB" id="A0A1F5ZR83"/>
<evidence type="ECO:0000313" key="3">
    <source>
        <dbReference type="EMBL" id="OGG14893.1"/>
    </source>
</evidence>
<evidence type="ECO:0000256" key="1">
    <source>
        <dbReference type="ARBA" id="ARBA00022801"/>
    </source>
</evidence>
<proteinExistence type="predicted"/>
<comment type="caution">
    <text evidence="3">The sequence shown here is derived from an EMBL/GenBank/DDBJ whole genome shotgun (WGS) entry which is preliminary data.</text>
</comment>
<dbReference type="InterPro" id="IPR029058">
    <property type="entry name" value="AB_hydrolase_fold"/>
</dbReference>
<sequence length="260" mass="29047">MAEEIAVQITNKKGLHLAGVIHVPLGKGKCPTVINLHGFTGYKEEENNVSLANNLAAHGFVVIRFDASGDGESGGTLADDYRMTNYLSDIDAVYEFIRHHPRVDANNIGVWGHSMGAMLAIIWGSKHPELKAICSVSPPVQTGTTDWLRPLLNEWKKTGWFTKVSTSGRGESRVPWAFMEDAGKYNTLDYVEDVRSPLMIVLGLAEDTVPPEHTREIFRKAHEPKALVEIEGMSHDYKKVPKHLRLVNSKVIPFFEKYLK</sequence>
<feature type="domain" description="Serine aminopeptidase S33" evidence="2">
    <location>
        <begin position="32"/>
        <end position="152"/>
    </location>
</feature>
<dbReference type="EMBL" id="MFJJ01000010">
    <property type="protein sequence ID" value="OGG14893.1"/>
    <property type="molecule type" value="Genomic_DNA"/>
</dbReference>
<dbReference type="InterPro" id="IPR050261">
    <property type="entry name" value="FrsA_esterase"/>
</dbReference>
<gene>
    <name evidence="3" type="ORF">A2875_02950</name>
</gene>
<evidence type="ECO:0000313" key="4">
    <source>
        <dbReference type="Proteomes" id="UP000177416"/>
    </source>
</evidence>
<protein>
    <recommendedName>
        <fullName evidence="2">Serine aminopeptidase S33 domain-containing protein</fullName>
    </recommendedName>
</protein>
<accession>A0A1F5ZR83</accession>
<evidence type="ECO:0000259" key="2">
    <source>
        <dbReference type="Pfam" id="PF12146"/>
    </source>
</evidence>
<dbReference type="GO" id="GO:0052689">
    <property type="term" value="F:carboxylic ester hydrolase activity"/>
    <property type="evidence" value="ECO:0007669"/>
    <property type="project" value="UniProtKB-ARBA"/>
</dbReference>
<dbReference type="InterPro" id="IPR022742">
    <property type="entry name" value="Hydrolase_4"/>
</dbReference>
<dbReference type="PANTHER" id="PTHR22946">
    <property type="entry name" value="DIENELACTONE HYDROLASE DOMAIN-CONTAINING PROTEIN-RELATED"/>
    <property type="match status" value="1"/>
</dbReference>
<dbReference type="Pfam" id="PF12146">
    <property type="entry name" value="Hydrolase_4"/>
    <property type="match status" value="1"/>
</dbReference>
<name>A0A1F5ZR83_9BACT</name>
<dbReference type="SUPFAM" id="SSF53474">
    <property type="entry name" value="alpha/beta-Hydrolases"/>
    <property type="match status" value="1"/>
</dbReference>
<organism evidence="3 4">
    <name type="scientific">Candidatus Gottesmanbacteria bacterium RIFCSPHIGHO2_01_FULL_46_14</name>
    <dbReference type="NCBI Taxonomy" id="1798380"/>
    <lineage>
        <taxon>Bacteria</taxon>
        <taxon>Candidatus Gottesmaniibacteriota</taxon>
    </lineage>
</organism>
<keyword evidence="1" id="KW-0378">Hydrolase</keyword>
<dbReference type="Proteomes" id="UP000177416">
    <property type="component" value="Unassembled WGS sequence"/>
</dbReference>
<reference evidence="3 4" key="1">
    <citation type="journal article" date="2016" name="Nat. Commun.">
        <title>Thousands of microbial genomes shed light on interconnected biogeochemical processes in an aquifer system.</title>
        <authorList>
            <person name="Anantharaman K."/>
            <person name="Brown C.T."/>
            <person name="Hug L.A."/>
            <person name="Sharon I."/>
            <person name="Castelle C.J."/>
            <person name="Probst A.J."/>
            <person name="Thomas B.C."/>
            <person name="Singh A."/>
            <person name="Wilkins M.J."/>
            <person name="Karaoz U."/>
            <person name="Brodie E.L."/>
            <person name="Williams K.H."/>
            <person name="Hubbard S.S."/>
            <person name="Banfield J.F."/>
        </authorList>
    </citation>
    <scope>NUCLEOTIDE SEQUENCE [LARGE SCALE GENOMIC DNA]</scope>
</reference>
<dbReference type="Gene3D" id="3.40.50.1820">
    <property type="entry name" value="alpha/beta hydrolase"/>
    <property type="match status" value="1"/>
</dbReference>